<organism evidence="2 3">
    <name type="scientific">Rippkaea orientalis (strain PCC 8801 / RF-1)</name>
    <name type="common">Cyanothece sp. (strain PCC 8801)</name>
    <dbReference type="NCBI Taxonomy" id="41431"/>
    <lineage>
        <taxon>Bacteria</taxon>
        <taxon>Bacillati</taxon>
        <taxon>Cyanobacteriota</taxon>
        <taxon>Cyanophyceae</taxon>
        <taxon>Oscillatoriophycideae</taxon>
        <taxon>Chroococcales</taxon>
        <taxon>Aphanothecaceae</taxon>
        <taxon>Rippkaea</taxon>
        <taxon>Rippkaea orientalis</taxon>
    </lineage>
</organism>
<proteinExistence type="predicted"/>
<evidence type="ECO:0000256" key="1">
    <source>
        <dbReference type="ARBA" id="ARBA00022679"/>
    </source>
</evidence>
<dbReference type="Proteomes" id="UP000008204">
    <property type="component" value="Chromosome"/>
</dbReference>
<dbReference type="SUPFAM" id="SSF52540">
    <property type="entry name" value="P-loop containing nucleoside triphosphate hydrolases"/>
    <property type="match status" value="1"/>
</dbReference>
<dbReference type="STRING" id="41431.PCC8801_0295"/>
<evidence type="ECO:0000313" key="2">
    <source>
        <dbReference type="EMBL" id="ACK64395.1"/>
    </source>
</evidence>
<dbReference type="HOGENOM" id="CLU_992959_0_0_3"/>
<dbReference type="AlphaFoldDB" id="B7K375"/>
<dbReference type="EMBL" id="CP001287">
    <property type="protein sequence ID" value="ACK64395.1"/>
    <property type="molecule type" value="Genomic_DNA"/>
</dbReference>
<name>B7K375_RIPO1</name>
<dbReference type="GO" id="GO:0008476">
    <property type="term" value="F:protein-tyrosine sulfotransferase activity"/>
    <property type="evidence" value="ECO:0007669"/>
    <property type="project" value="InterPro"/>
</dbReference>
<dbReference type="InterPro" id="IPR026634">
    <property type="entry name" value="TPST-like"/>
</dbReference>
<dbReference type="InterPro" id="IPR027417">
    <property type="entry name" value="P-loop_NTPase"/>
</dbReference>
<reference evidence="3" key="1">
    <citation type="journal article" date="2011" name="MBio">
        <title>Novel metabolic attributes of the genus Cyanothece, comprising a group of unicellular nitrogen-fixing Cyanobacteria.</title>
        <authorList>
            <person name="Bandyopadhyay A."/>
            <person name="Elvitigala T."/>
            <person name="Welsh E."/>
            <person name="Stockel J."/>
            <person name="Liberton M."/>
            <person name="Min H."/>
            <person name="Sherman L.A."/>
            <person name="Pakrasi H.B."/>
        </authorList>
    </citation>
    <scope>NUCLEOTIDE SEQUENCE [LARGE SCALE GENOMIC DNA]</scope>
    <source>
        <strain evidence="3">PCC 8801</strain>
    </source>
</reference>
<protein>
    <submittedName>
        <fullName evidence="2">Sulfotransferase</fullName>
    </submittedName>
</protein>
<dbReference type="eggNOG" id="COG0615">
    <property type="taxonomic scope" value="Bacteria"/>
</dbReference>
<dbReference type="Pfam" id="PF13469">
    <property type="entry name" value="Sulfotransfer_3"/>
    <property type="match status" value="1"/>
</dbReference>
<dbReference type="KEGG" id="cyp:PCC8801_0295"/>
<sequence length="280" mass="33282">MNINSKTLQYFFCIGCQKTGTTLLARVLDQHPKIACIWESYLLQPDSISCIANPESYNWKRHGFAEENVLKWYNILSSKPGIKDRILQYLTGRNYSIIRKFRQTASNVFSDFANRCGASVVGDKWPWYIDNIEIVLRAFPNAKFIYNVRDPRSHWNSAQRFRERKLGDAVVHEMLSKDKIISPYLNQPNFMTIRYEDLVINPADTCKKLYEFLGVNFSEMYLTYDPITDPYPDRWNWIPESKNTFNVYHTVKWKQQMEKHDIERINKLAHWFVEKYGYEL</sequence>
<dbReference type="PANTHER" id="PTHR12788:SF10">
    <property type="entry name" value="PROTEIN-TYROSINE SULFOTRANSFERASE"/>
    <property type="match status" value="1"/>
</dbReference>
<dbReference type="Gene3D" id="3.40.50.300">
    <property type="entry name" value="P-loop containing nucleotide triphosphate hydrolases"/>
    <property type="match status" value="1"/>
</dbReference>
<evidence type="ECO:0000313" key="3">
    <source>
        <dbReference type="Proteomes" id="UP000008204"/>
    </source>
</evidence>
<keyword evidence="3" id="KW-1185">Reference proteome</keyword>
<dbReference type="PANTHER" id="PTHR12788">
    <property type="entry name" value="PROTEIN-TYROSINE SULFOTRANSFERASE 2"/>
    <property type="match status" value="1"/>
</dbReference>
<keyword evidence="1 2" id="KW-0808">Transferase</keyword>
<gene>
    <name evidence="2" type="ordered locus">PCC8801_0295</name>
</gene>
<dbReference type="RefSeq" id="WP_012593672.1">
    <property type="nucleotide sequence ID" value="NC_011726.1"/>
</dbReference>
<dbReference type="OrthoDB" id="5729795at2"/>
<accession>B7K375</accession>